<protein>
    <recommendedName>
        <fullName evidence="1">GH29D-like beta-sandwich domain-containing protein</fullName>
    </recommendedName>
</protein>
<organism evidence="2 3">
    <name type="scientific">Bacteroides salyersiae</name>
    <dbReference type="NCBI Taxonomy" id="291644"/>
    <lineage>
        <taxon>Bacteria</taxon>
        <taxon>Pseudomonadati</taxon>
        <taxon>Bacteroidota</taxon>
        <taxon>Bacteroidia</taxon>
        <taxon>Bacteroidales</taxon>
        <taxon>Bacteroidaceae</taxon>
        <taxon>Bacteroides</taxon>
    </lineage>
</organism>
<evidence type="ECO:0000313" key="3">
    <source>
        <dbReference type="Proteomes" id="UP000422221"/>
    </source>
</evidence>
<evidence type="ECO:0000313" key="2">
    <source>
        <dbReference type="EMBL" id="KAA3758393.1"/>
    </source>
</evidence>
<evidence type="ECO:0000259" key="1">
    <source>
        <dbReference type="Pfam" id="PF13290"/>
    </source>
</evidence>
<dbReference type="Proteomes" id="UP000422221">
    <property type="component" value="Unassembled WGS sequence"/>
</dbReference>
<proteinExistence type="predicted"/>
<dbReference type="Pfam" id="PF13290">
    <property type="entry name" value="CHB_HEX_C_1"/>
    <property type="match status" value="1"/>
</dbReference>
<feature type="domain" description="GH29D-like beta-sandwich" evidence="1">
    <location>
        <begin position="92"/>
        <end position="147"/>
    </location>
</feature>
<accession>A0A7J4XDF7</accession>
<dbReference type="InterPro" id="IPR059177">
    <property type="entry name" value="GH29D-like_dom"/>
</dbReference>
<sequence>MSFILDTRVFYVKKEHSIKNIHTFVLHLIFYKRMKHITSLTIYCCLLLATCMQGHSQEKMVTTNYNENLPTETLPAPIIEVATSTDGGRYMRITMFCETADAEIHYTLDGTIPTKQSPLYTEEITGNSHSVTIKAITTKDGYLDSPIAEYMYGGSGIINEQTDKKIISRIYLPLSGTPLFSPTEGMNIVITTYEDGQLETHKMIWKP</sequence>
<dbReference type="AlphaFoldDB" id="A0A7J4XDF7"/>
<dbReference type="EMBL" id="VWMK01000027">
    <property type="protein sequence ID" value="KAA3758393.1"/>
    <property type="molecule type" value="Genomic_DNA"/>
</dbReference>
<reference evidence="2 3" key="1">
    <citation type="journal article" date="2019" name="Nat. Med.">
        <title>A library of human gut bacterial isolates paired with longitudinal multiomics data enables mechanistic microbiome research.</title>
        <authorList>
            <person name="Poyet M."/>
            <person name="Groussin M."/>
            <person name="Gibbons S.M."/>
            <person name="Avila-Pacheco J."/>
            <person name="Jiang X."/>
            <person name="Kearney S.M."/>
            <person name="Perrotta A.R."/>
            <person name="Berdy B."/>
            <person name="Zhao S."/>
            <person name="Lieberman T.D."/>
            <person name="Swanson P.K."/>
            <person name="Smith M."/>
            <person name="Roesemann S."/>
            <person name="Alexander J.E."/>
            <person name="Rich S.A."/>
            <person name="Livny J."/>
            <person name="Vlamakis H."/>
            <person name="Clish C."/>
            <person name="Bullock K."/>
            <person name="Deik A."/>
            <person name="Scott J."/>
            <person name="Pierce K.A."/>
            <person name="Xavier R.J."/>
            <person name="Alm E.J."/>
        </authorList>
    </citation>
    <scope>NUCLEOTIDE SEQUENCE [LARGE SCALE GENOMIC DNA]</scope>
    <source>
        <strain evidence="2 3">BIOML-A10</strain>
    </source>
</reference>
<name>A0A7J4XDF7_9BACE</name>
<gene>
    <name evidence="2" type="ORF">F3F73_20840</name>
</gene>
<comment type="caution">
    <text evidence="2">The sequence shown here is derived from an EMBL/GenBank/DDBJ whole genome shotgun (WGS) entry which is preliminary data.</text>
</comment>